<accession>A0A1W0WSM1</accession>
<dbReference type="AlphaFoldDB" id="A0A1W0WSM1"/>
<reference evidence="4" key="1">
    <citation type="submission" date="2017-01" db="EMBL/GenBank/DDBJ databases">
        <title>Comparative genomics of anhydrobiosis in the tardigrade Hypsibius dujardini.</title>
        <authorList>
            <person name="Yoshida Y."/>
            <person name="Koutsovoulos G."/>
            <person name="Laetsch D."/>
            <person name="Stevens L."/>
            <person name="Kumar S."/>
            <person name="Horikawa D."/>
            <person name="Ishino K."/>
            <person name="Komine S."/>
            <person name="Tomita M."/>
            <person name="Blaxter M."/>
            <person name="Arakawa K."/>
        </authorList>
    </citation>
    <scope>NUCLEOTIDE SEQUENCE [LARGE SCALE GENOMIC DNA]</scope>
    <source>
        <strain evidence="4">Z151</strain>
    </source>
</reference>
<protein>
    <submittedName>
        <fullName evidence="3">Uncharacterized protein</fullName>
    </submittedName>
</protein>
<evidence type="ECO:0000256" key="2">
    <source>
        <dbReference type="SAM" id="SignalP"/>
    </source>
</evidence>
<proteinExistence type="predicted"/>
<evidence type="ECO:0000256" key="1">
    <source>
        <dbReference type="SAM" id="MobiDB-lite"/>
    </source>
</evidence>
<feature type="compositionally biased region" description="Low complexity" evidence="1">
    <location>
        <begin position="109"/>
        <end position="118"/>
    </location>
</feature>
<evidence type="ECO:0000313" key="4">
    <source>
        <dbReference type="Proteomes" id="UP000192578"/>
    </source>
</evidence>
<keyword evidence="4" id="KW-1185">Reference proteome</keyword>
<name>A0A1W0WSM1_HYPEX</name>
<feature type="chain" id="PRO_5012551580" evidence="2">
    <location>
        <begin position="28"/>
        <end position="319"/>
    </location>
</feature>
<sequence>MILRSSATTSSSAIVVAFLFRIGPVLAQFPWQDNGMRFGKSRFQQADGGRFQSNPFSDWPADTLDARRANPQFQQRQVLGSPPWPGLTIPGPNFNSRVGQPRLRNEYPRNGVRTRGTNNNRVMPAVAVTDAPTVTKLTAVARTPDNMVNDRFSNIQYNGNYDTALPRQFGIIRRTNPARTRVVPGVSGNSASPQIGLPLTGSASTTLASTTTSPPSSPDTTTKEEEAATTSTRKRKMRKQLTTSTRATTALPEEEDEEITLITVASANVMVMSTPVPTTKATTACESVVTVSRADFARIEATGIFSQLKSGTCLQIGSR</sequence>
<comment type="caution">
    <text evidence="3">The sequence shown here is derived from an EMBL/GenBank/DDBJ whole genome shotgun (WGS) entry which is preliminary data.</text>
</comment>
<dbReference type="Proteomes" id="UP000192578">
    <property type="component" value="Unassembled WGS sequence"/>
</dbReference>
<dbReference type="EMBL" id="MTYJ01000052">
    <property type="protein sequence ID" value="OQV18185.1"/>
    <property type="molecule type" value="Genomic_DNA"/>
</dbReference>
<feature type="signal peptide" evidence="2">
    <location>
        <begin position="1"/>
        <end position="27"/>
    </location>
</feature>
<keyword evidence="2" id="KW-0732">Signal</keyword>
<gene>
    <name evidence="3" type="ORF">BV898_07775</name>
</gene>
<evidence type="ECO:0000313" key="3">
    <source>
        <dbReference type="EMBL" id="OQV18185.1"/>
    </source>
</evidence>
<organism evidence="3 4">
    <name type="scientific">Hypsibius exemplaris</name>
    <name type="common">Freshwater tardigrade</name>
    <dbReference type="NCBI Taxonomy" id="2072580"/>
    <lineage>
        <taxon>Eukaryota</taxon>
        <taxon>Metazoa</taxon>
        <taxon>Ecdysozoa</taxon>
        <taxon>Tardigrada</taxon>
        <taxon>Eutardigrada</taxon>
        <taxon>Parachela</taxon>
        <taxon>Hypsibioidea</taxon>
        <taxon>Hypsibiidae</taxon>
        <taxon>Hypsibius</taxon>
    </lineage>
</organism>
<feature type="compositionally biased region" description="Low complexity" evidence="1">
    <location>
        <begin position="196"/>
        <end position="220"/>
    </location>
</feature>
<feature type="region of interest" description="Disordered" evidence="1">
    <location>
        <begin position="182"/>
        <end position="254"/>
    </location>
</feature>
<feature type="region of interest" description="Disordered" evidence="1">
    <location>
        <begin position="77"/>
        <end position="118"/>
    </location>
</feature>